<evidence type="ECO:0000313" key="9">
    <source>
        <dbReference type="Proteomes" id="UP001203852"/>
    </source>
</evidence>
<reference evidence="8" key="1">
    <citation type="journal article" date="2022" name="bioRxiv">
        <title>Deciphering the potential niche of two novel black yeast fungi from a biological soil crust based on their genomes, phenotypes, and melanin regulation.</title>
        <authorList>
            <consortium name="DOE Joint Genome Institute"/>
            <person name="Carr E.C."/>
            <person name="Barton Q."/>
            <person name="Grambo S."/>
            <person name="Sullivan M."/>
            <person name="Renfro C.M."/>
            <person name="Kuo A."/>
            <person name="Pangilinan J."/>
            <person name="Lipzen A."/>
            <person name="Keymanesh K."/>
            <person name="Savage E."/>
            <person name="Barry K."/>
            <person name="Grigoriev I.V."/>
            <person name="Riekhof W.R."/>
            <person name="Harris S.S."/>
        </authorList>
    </citation>
    <scope>NUCLEOTIDE SEQUENCE</scope>
    <source>
        <strain evidence="8">JF 03-4F</strain>
    </source>
</reference>
<proteinExistence type="predicted"/>
<protein>
    <recommendedName>
        <fullName evidence="7">Zn(2)-C6 fungal-type domain-containing protein</fullName>
    </recommendedName>
</protein>
<dbReference type="EMBL" id="MU404350">
    <property type="protein sequence ID" value="KAI1619095.1"/>
    <property type="molecule type" value="Genomic_DNA"/>
</dbReference>
<dbReference type="Proteomes" id="UP001203852">
    <property type="component" value="Unassembled WGS sequence"/>
</dbReference>
<dbReference type="PROSITE" id="PS00463">
    <property type="entry name" value="ZN2_CY6_FUNGAL_1"/>
    <property type="match status" value="1"/>
</dbReference>
<evidence type="ECO:0000256" key="3">
    <source>
        <dbReference type="ARBA" id="ARBA00023125"/>
    </source>
</evidence>
<dbReference type="Pfam" id="PF11951">
    <property type="entry name" value="Fungal_trans_2"/>
    <property type="match status" value="1"/>
</dbReference>
<evidence type="ECO:0000256" key="6">
    <source>
        <dbReference type="SAM" id="MobiDB-lite"/>
    </source>
</evidence>
<feature type="region of interest" description="Disordered" evidence="6">
    <location>
        <begin position="708"/>
        <end position="778"/>
    </location>
</feature>
<dbReference type="GO" id="GO:0000981">
    <property type="term" value="F:DNA-binding transcription factor activity, RNA polymerase II-specific"/>
    <property type="evidence" value="ECO:0007669"/>
    <property type="project" value="InterPro"/>
</dbReference>
<dbReference type="GO" id="GO:0005634">
    <property type="term" value="C:nucleus"/>
    <property type="evidence" value="ECO:0007669"/>
    <property type="project" value="UniProtKB-SubCell"/>
</dbReference>
<dbReference type="PROSITE" id="PS50048">
    <property type="entry name" value="ZN2_CY6_FUNGAL_2"/>
    <property type="match status" value="1"/>
</dbReference>
<dbReference type="Pfam" id="PF00172">
    <property type="entry name" value="Zn_clus"/>
    <property type="match status" value="1"/>
</dbReference>
<accession>A0AAN6E6K7</accession>
<comment type="caution">
    <text evidence="8">The sequence shown here is derived from an EMBL/GenBank/DDBJ whole genome shotgun (WGS) entry which is preliminary data.</text>
</comment>
<feature type="domain" description="Zn(2)-C6 fungal-type" evidence="7">
    <location>
        <begin position="91"/>
        <end position="121"/>
    </location>
</feature>
<keyword evidence="3" id="KW-0238">DNA-binding</keyword>
<feature type="compositionally biased region" description="Basic residues" evidence="6">
    <location>
        <begin position="765"/>
        <end position="778"/>
    </location>
</feature>
<keyword evidence="9" id="KW-1185">Reference proteome</keyword>
<name>A0AAN6E6K7_9EURO</name>
<dbReference type="InterPro" id="IPR036864">
    <property type="entry name" value="Zn2-C6_fun-type_DNA-bd_sf"/>
</dbReference>
<dbReference type="PANTHER" id="PTHR37534:SF10">
    <property type="entry name" value="ZN(II)2CYS6 TRANSCRIPTION FACTOR (EUROFUNG)"/>
    <property type="match status" value="1"/>
</dbReference>
<dbReference type="GO" id="GO:0000976">
    <property type="term" value="F:transcription cis-regulatory region binding"/>
    <property type="evidence" value="ECO:0007669"/>
    <property type="project" value="TreeGrafter"/>
</dbReference>
<dbReference type="SMART" id="SM00066">
    <property type="entry name" value="GAL4"/>
    <property type="match status" value="1"/>
</dbReference>
<keyword evidence="5" id="KW-0539">Nucleus</keyword>
<feature type="compositionally biased region" description="Low complexity" evidence="6">
    <location>
        <begin position="732"/>
        <end position="746"/>
    </location>
</feature>
<evidence type="ECO:0000259" key="7">
    <source>
        <dbReference type="PROSITE" id="PS50048"/>
    </source>
</evidence>
<organism evidence="8 9">
    <name type="scientific">Exophiala viscosa</name>
    <dbReference type="NCBI Taxonomy" id="2486360"/>
    <lineage>
        <taxon>Eukaryota</taxon>
        <taxon>Fungi</taxon>
        <taxon>Dikarya</taxon>
        <taxon>Ascomycota</taxon>
        <taxon>Pezizomycotina</taxon>
        <taxon>Eurotiomycetes</taxon>
        <taxon>Chaetothyriomycetidae</taxon>
        <taxon>Chaetothyriales</taxon>
        <taxon>Herpotrichiellaceae</taxon>
        <taxon>Exophiala</taxon>
    </lineage>
</organism>
<feature type="compositionally biased region" description="Polar residues" evidence="6">
    <location>
        <begin position="209"/>
        <end position="218"/>
    </location>
</feature>
<sequence length="778" mass="88093">MSGPYDHGMNMPTSNMVDPTYPVYNGNFNAVYPRLAGPATHFDGVAFWYNPNNTDQLYDRDQNIYTGRGGAQQVSSMESSASVKHRRTRSGCFTCRSRRVKCDETRPICDRCRKGNRECGFPQPTSSSKHSKHDKTRSPKDHTTKQEKDDSTSGLPTIKDESEEDNDMPTSPEPSERATPARKRTDSTLPARQNRISKATAETPPNIRDPTSPQSTDMSDTHSRDDTPASSLRTTTNSAEMQARQAKIRSLKPDLQRYLQFQQEYMTYYHYFFKLDPTDFVHGELIDLALTYEPLLYAVVGFAAYHYELQQPNPKLSHFLSYHSKSLSMLRKSLEKNSKVSEATLLAVLQLAIFEEYIGDWVNLVGHHRAAYTMVLELFDHDSIHETDLGRRIFSWYARLDVMVGLMAGTETRLDRQWYAANSLWYKQQIDDDPDSDVDIENTVAYFVAANRLLGMDMAALFAKIQKQEIGIADFQAENAAIIARRDDMKRHIQSFNDDYYRVKEFPIEAIRPLNEEDIVNPYTPGGLFKDALWPLNFMWLDWYGIELMQTYQTAMLLQQPVPPVLEQISLEICRIYEAIDRWPEAPNGAILGAHASLGIGIVFLQKDAKHVMWARRKLATIERAGYVFPPAFRKRMAEMWGLTRSLAGDNSIEDWWLPNNEGNVRMLTEIRRVVTERQALDNTNDSETLASVRDLKTLFAKMDMRTQSADAGSGSENFSPTSDSESVERGSNSSLSPTSLSFAGSVDGRASNASTTPKGSTAGGRHKRKPKRGNSLS</sequence>
<dbReference type="GO" id="GO:0045944">
    <property type="term" value="P:positive regulation of transcription by RNA polymerase II"/>
    <property type="evidence" value="ECO:0007669"/>
    <property type="project" value="TreeGrafter"/>
</dbReference>
<dbReference type="InterPro" id="IPR001138">
    <property type="entry name" value="Zn2Cys6_DnaBD"/>
</dbReference>
<dbReference type="AlphaFoldDB" id="A0AAN6E6K7"/>
<dbReference type="SUPFAM" id="SSF57701">
    <property type="entry name" value="Zn2/Cys6 DNA-binding domain"/>
    <property type="match status" value="1"/>
</dbReference>
<dbReference type="PANTHER" id="PTHR37534">
    <property type="entry name" value="TRANSCRIPTIONAL ACTIVATOR PROTEIN UGA3"/>
    <property type="match status" value="1"/>
</dbReference>
<evidence type="ECO:0000256" key="2">
    <source>
        <dbReference type="ARBA" id="ARBA00023015"/>
    </source>
</evidence>
<dbReference type="Gene3D" id="4.10.240.10">
    <property type="entry name" value="Zn(2)-C6 fungal-type DNA-binding domain"/>
    <property type="match status" value="1"/>
</dbReference>
<keyword evidence="4" id="KW-0804">Transcription</keyword>
<dbReference type="GO" id="GO:0008270">
    <property type="term" value="F:zinc ion binding"/>
    <property type="evidence" value="ECO:0007669"/>
    <property type="project" value="InterPro"/>
</dbReference>
<keyword evidence="2" id="KW-0805">Transcription regulation</keyword>
<feature type="region of interest" description="Disordered" evidence="6">
    <location>
        <begin position="113"/>
        <end position="238"/>
    </location>
</feature>
<dbReference type="CDD" id="cd00067">
    <property type="entry name" value="GAL4"/>
    <property type="match status" value="1"/>
</dbReference>
<feature type="compositionally biased region" description="Polar residues" evidence="6">
    <location>
        <begin position="708"/>
        <end position="725"/>
    </location>
</feature>
<feature type="compositionally biased region" description="Polar residues" evidence="6">
    <location>
        <begin position="187"/>
        <end position="197"/>
    </location>
</feature>
<evidence type="ECO:0000256" key="5">
    <source>
        <dbReference type="ARBA" id="ARBA00023242"/>
    </source>
</evidence>
<evidence type="ECO:0000256" key="1">
    <source>
        <dbReference type="ARBA" id="ARBA00004123"/>
    </source>
</evidence>
<dbReference type="InterPro" id="IPR021858">
    <property type="entry name" value="Fun_TF"/>
</dbReference>
<comment type="subcellular location">
    <subcellularLocation>
        <location evidence="1">Nucleus</location>
    </subcellularLocation>
</comment>
<feature type="compositionally biased region" description="Polar residues" evidence="6">
    <location>
        <begin position="228"/>
        <end position="238"/>
    </location>
</feature>
<evidence type="ECO:0000256" key="4">
    <source>
        <dbReference type="ARBA" id="ARBA00023163"/>
    </source>
</evidence>
<feature type="compositionally biased region" description="Basic and acidic residues" evidence="6">
    <location>
        <begin position="136"/>
        <end position="151"/>
    </location>
</feature>
<evidence type="ECO:0000313" key="8">
    <source>
        <dbReference type="EMBL" id="KAI1619095.1"/>
    </source>
</evidence>
<gene>
    <name evidence="8" type="ORF">EDD36DRAFT_50113</name>
</gene>